<dbReference type="Proteomes" id="UP000011014">
    <property type="component" value="Unassembled WGS sequence"/>
</dbReference>
<evidence type="ECO:0000313" key="1">
    <source>
        <dbReference type="EMBL" id="CBY10699.1"/>
    </source>
</evidence>
<organism evidence="1">
    <name type="scientific">Oikopleura dioica</name>
    <name type="common">Tunicate</name>
    <dbReference type="NCBI Taxonomy" id="34765"/>
    <lineage>
        <taxon>Eukaryota</taxon>
        <taxon>Metazoa</taxon>
        <taxon>Chordata</taxon>
        <taxon>Tunicata</taxon>
        <taxon>Appendicularia</taxon>
        <taxon>Copelata</taxon>
        <taxon>Oikopleuridae</taxon>
        <taxon>Oikopleura</taxon>
    </lineage>
</organism>
<dbReference type="Proteomes" id="UP000001307">
    <property type="component" value="Unassembled WGS sequence"/>
</dbReference>
<gene>
    <name evidence="1" type="ORF">GSOID_T00014208001</name>
    <name evidence="2" type="ORF">GSOID_T00031335001</name>
</gene>
<protein>
    <submittedName>
        <fullName evidence="1">Uncharacterized protein</fullName>
    </submittedName>
</protein>
<keyword evidence="3" id="KW-1185">Reference proteome</keyword>
<dbReference type="AlphaFoldDB" id="E4XKJ6"/>
<name>E4XKJ6_OIKDI</name>
<dbReference type="InParanoid" id="E4XKJ6"/>
<evidence type="ECO:0000313" key="2">
    <source>
        <dbReference type="EMBL" id="CBY37848.1"/>
    </source>
</evidence>
<dbReference type="EMBL" id="FN653065">
    <property type="protein sequence ID" value="CBY10699.1"/>
    <property type="molecule type" value="Genomic_DNA"/>
</dbReference>
<reference evidence="1" key="1">
    <citation type="journal article" date="2010" name="Science">
        <title>Plasticity of animal genome architecture unmasked by rapid evolution of a pelagic tunicate.</title>
        <authorList>
            <person name="Denoeud F."/>
            <person name="Henriet S."/>
            <person name="Mungpakdee S."/>
            <person name="Aury J.M."/>
            <person name="Da Silva C."/>
            <person name="Brinkmann H."/>
            <person name="Mikhaleva J."/>
            <person name="Olsen L.C."/>
            <person name="Jubin C."/>
            <person name="Canestro C."/>
            <person name="Bouquet J.M."/>
            <person name="Danks G."/>
            <person name="Poulain J."/>
            <person name="Campsteijn C."/>
            <person name="Adamski M."/>
            <person name="Cross I."/>
            <person name="Yadetie F."/>
            <person name="Muffato M."/>
            <person name="Louis A."/>
            <person name="Butcher S."/>
            <person name="Tsagkogeorga G."/>
            <person name="Konrad A."/>
            <person name="Singh S."/>
            <person name="Jensen M.F."/>
            <person name="Cong E.H."/>
            <person name="Eikeseth-Otteraa H."/>
            <person name="Noel B."/>
            <person name="Anthouard V."/>
            <person name="Porcel B.M."/>
            <person name="Kachouri-Lafond R."/>
            <person name="Nishino A."/>
            <person name="Ugolini M."/>
            <person name="Chourrout P."/>
            <person name="Nishida H."/>
            <person name="Aasland R."/>
            <person name="Huzurbazar S."/>
            <person name="Westhof E."/>
            <person name="Delsuc F."/>
            <person name="Lehrach H."/>
            <person name="Reinhardt R."/>
            <person name="Weissenbach J."/>
            <person name="Roy S.W."/>
            <person name="Artiguenave F."/>
            <person name="Postlethwait J.H."/>
            <person name="Manak J.R."/>
            <person name="Thompson E.M."/>
            <person name="Jaillon O."/>
            <person name="Du Pasquier L."/>
            <person name="Boudinot P."/>
            <person name="Liberles D.A."/>
            <person name="Volff J.N."/>
            <person name="Philippe H."/>
            <person name="Lenhard B."/>
            <person name="Roest Crollius H."/>
            <person name="Wincker P."/>
            <person name="Chourrout D."/>
        </authorList>
    </citation>
    <scope>NUCLEOTIDE SEQUENCE [LARGE SCALE GENOMIC DNA]</scope>
</reference>
<dbReference type="EMBL" id="FN655073">
    <property type="protein sequence ID" value="CBY37848.1"/>
    <property type="molecule type" value="Genomic_DNA"/>
</dbReference>
<evidence type="ECO:0000313" key="3">
    <source>
        <dbReference type="Proteomes" id="UP000001307"/>
    </source>
</evidence>
<sequence>MKIFTFFMLQAVLGKHLNDVWEILNNAEDYDRGKHCSVFNNIHSAIFYGSALTFQTQRFFKSILKIKNARDSWPLSHHRRSCKIPGRAESTRTFKAAHLYSN</sequence>
<proteinExistence type="predicted"/>
<accession>E4XKJ6</accession>